<dbReference type="InterPro" id="IPR011234">
    <property type="entry name" value="Fumarylacetoacetase-like_C"/>
</dbReference>
<sequence>MKLVRFNEGRWGVLEGRTIQETEGPAGATTGRTFALEEVRLRAPATPGAIVCVGRNYLDHIREMGHDFGKDLPQEPGLFLKAPNALADPDARVAYPSWTKELHYEGELALVIGKPLRNVSEEAALEHVLGYTCALDLTARDKQRTDLQWTRAKSADGFCPLGPWLETALDPQAVTLRTRVNGTVRQEASTRQMIFPVARVLSYISTFMTLRPGDVVLTGTPEGVGPLRPGDEVVVEIEGIGALRTQIVEEAR</sequence>
<dbReference type="PANTHER" id="PTHR11820:SF7">
    <property type="entry name" value="ACYLPYRUVASE FAHD1, MITOCHONDRIAL"/>
    <property type="match status" value="1"/>
</dbReference>
<keyword evidence="1" id="KW-0479">Metal-binding</keyword>
<evidence type="ECO:0000313" key="4">
    <source>
        <dbReference type="EMBL" id="AEB12303.1"/>
    </source>
</evidence>
<feature type="domain" description="Rv2993c-like N-terminal" evidence="3">
    <location>
        <begin position="1"/>
        <end position="44"/>
    </location>
</feature>
<dbReference type="STRING" id="869210.Marky_1568"/>
<gene>
    <name evidence="4" type="ordered locus">Marky_1568</name>
</gene>
<dbReference type="GO" id="GO:0019752">
    <property type="term" value="P:carboxylic acid metabolic process"/>
    <property type="evidence" value="ECO:0007669"/>
    <property type="project" value="UniProtKB-ARBA"/>
</dbReference>
<dbReference type="InterPro" id="IPR018833">
    <property type="entry name" value="Rv2993c-like_N"/>
</dbReference>
<dbReference type="Pfam" id="PF01557">
    <property type="entry name" value="FAA_hydrolase"/>
    <property type="match status" value="1"/>
</dbReference>
<dbReference type="RefSeq" id="WP_013704350.1">
    <property type="nucleotide sequence ID" value="NC_015387.1"/>
</dbReference>
<dbReference type="FunFam" id="3.90.850.10:FF:000002">
    <property type="entry name" value="2-hydroxyhepta-2,4-diene-1,7-dioate isomerase"/>
    <property type="match status" value="1"/>
</dbReference>
<dbReference type="Gene3D" id="3.90.850.10">
    <property type="entry name" value="Fumarylacetoacetase-like, C-terminal domain"/>
    <property type="match status" value="1"/>
</dbReference>
<dbReference type="HOGENOM" id="CLU_028458_4_2_0"/>
<dbReference type="GO" id="GO:0008704">
    <property type="term" value="F:5-carboxymethyl-2-hydroxymuconate delta-isomerase activity"/>
    <property type="evidence" value="ECO:0007669"/>
    <property type="project" value="UniProtKB-EC"/>
</dbReference>
<evidence type="ECO:0000313" key="5">
    <source>
        <dbReference type="Proteomes" id="UP000007030"/>
    </source>
</evidence>
<protein>
    <submittedName>
        <fullName evidence="4">5-carboxymethyl-2-hydroxymuconateDelta-isomerase</fullName>
        <ecNumber evidence="4">5.3.3.10</ecNumber>
    </submittedName>
</protein>
<dbReference type="GO" id="GO:0018773">
    <property type="term" value="F:acetylpyruvate hydrolase activity"/>
    <property type="evidence" value="ECO:0007669"/>
    <property type="project" value="TreeGrafter"/>
</dbReference>
<dbReference type="Proteomes" id="UP000007030">
    <property type="component" value="Chromosome"/>
</dbReference>
<accession>F2NQT9</accession>
<evidence type="ECO:0000256" key="1">
    <source>
        <dbReference type="ARBA" id="ARBA00022723"/>
    </source>
</evidence>
<dbReference type="PANTHER" id="PTHR11820">
    <property type="entry name" value="ACYLPYRUVASE"/>
    <property type="match status" value="1"/>
</dbReference>
<keyword evidence="4" id="KW-0413">Isomerase</keyword>
<dbReference type="Gene3D" id="2.30.30.370">
    <property type="entry name" value="FAH"/>
    <property type="match status" value="1"/>
</dbReference>
<dbReference type="InterPro" id="IPR036663">
    <property type="entry name" value="Fumarylacetoacetase_C_sf"/>
</dbReference>
<evidence type="ECO:0000259" key="2">
    <source>
        <dbReference type="Pfam" id="PF01557"/>
    </source>
</evidence>
<feature type="domain" description="Fumarylacetoacetase-like C-terminal" evidence="2">
    <location>
        <begin position="50"/>
        <end position="248"/>
    </location>
</feature>
<dbReference type="EC" id="5.3.3.10" evidence="4"/>
<name>F2NQT9_MARHT</name>
<dbReference type="EMBL" id="CP002630">
    <property type="protein sequence ID" value="AEB12303.1"/>
    <property type="molecule type" value="Genomic_DNA"/>
</dbReference>
<dbReference type="eggNOG" id="COG0179">
    <property type="taxonomic scope" value="Bacteria"/>
</dbReference>
<dbReference type="SUPFAM" id="SSF56529">
    <property type="entry name" value="FAH"/>
    <property type="match status" value="1"/>
</dbReference>
<dbReference type="Pfam" id="PF10370">
    <property type="entry name" value="Rv2993c-like_N"/>
    <property type="match status" value="1"/>
</dbReference>
<reference evidence="4 5" key="1">
    <citation type="journal article" date="2012" name="Stand. Genomic Sci.">
        <title>Complete genome sequence of the aerobic, heterotroph Marinithermus hydrothermalis type strain (T1(T)) from a deep-sea hydrothermal vent chimney.</title>
        <authorList>
            <person name="Copeland A."/>
            <person name="Gu W."/>
            <person name="Yasawong M."/>
            <person name="Lapidus A."/>
            <person name="Lucas S."/>
            <person name="Deshpande S."/>
            <person name="Pagani I."/>
            <person name="Tapia R."/>
            <person name="Cheng J.F."/>
            <person name="Goodwin L.A."/>
            <person name="Pitluck S."/>
            <person name="Liolios K."/>
            <person name="Ivanova N."/>
            <person name="Mavromatis K."/>
            <person name="Mikhailova N."/>
            <person name="Pati A."/>
            <person name="Chen A."/>
            <person name="Palaniappan K."/>
            <person name="Land M."/>
            <person name="Pan C."/>
            <person name="Brambilla E.M."/>
            <person name="Rohde M."/>
            <person name="Tindall B.J."/>
            <person name="Sikorski J."/>
            <person name="Goker M."/>
            <person name="Detter J.C."/>
            <person name="Bristow J."/>
            <person name="Eisen J.A."/>
            <person name="Markowitz V."/>
            <person name="Hugenholtz P."/>
            <person name="Kyrpides N.C."/>
            <person name="Klenk H.P."/>
            <person name="Woyke T."/>
        </authorList>
    </citation>
    <scope>NUCLEOTIDE SEQUENCE [LARGE SCALE GENOMIC DNA]</scope>
    <source>
        <strain evidence="5">DSM 14884 / JCM 11576 / T1</strain>
    </source>
</reference>
<dbReference type="KEGG" id="mhd:Marky_1568"/>
<proteinExistence type="predicted"/>
<dbReference type="OrthoDB" id="9805307at2"/>
<dbReference type="AlphaFoldDB" id="F2NQT9"/>
<organism evidence="4 5">
    <name type="scientific">Marinithermus hydrothermalis (strain DSM 14884 / JCM 11576 / T1)</name>
    <dbReference type="NCBI Taxonomy" id="869210"/>
    <lineage>
        <taxon>Bacteria</taxon>
        <taxon>Thermotogati</taxon>
        <taxon>Deinococcota</taxon>
        <taxon>Deinococci</taxon>
        <taxon>Thermales</taxon>
        <taxon>Thermaceae</taxon>
        <taxon>Marinithermus</taxon>
    </lineage>
</organism>
<dbReference type="GO" id="GO:0046872">
    <property type="term" value="F:metal ion binding"/>
    <property type="evidence" value="ECO:0007669"/>
    <property type="project" value="UniProtKB-KW"/>
</dbReference>
<evidence type="ECO:0000259" key="3">
    <source>
        <dbReference type="Pfam" id="PF10370"/>
    </source>
</evidence>
<keyword evidence="5" id="KW-1185">Reference proteome</keyword>